<evidence type="ECO:0000256" key="1">
    <source>
        <dbReference type="ARBA" id="ARBA00022481"/>
    </source>
</evidence>
<dbReference type="SUPFAM" id="SSF54523">
    <property type="entry name" value="Pili subunits"/>
    <property type="match status" value="1"/>
</dbReference>
<dbReference type="PANTHER" id="PTHR30093">
    <property type="entry name" value="GENERAL SECRETION PATHWAY PROTEIN G"/>
    <property type="match status" value="1"/>
</dbReference>
<evidence type="ECO:0000313" key="4">
    <source>
        <dbReference type="Proteomes" id="UP001501476"/>
    </source>
</evidence>
<protein>
    <submittedName>
        <fullName evidence="3">Type II secretion system major pseudopilin GspG</fullName>
    </submittedName>
</protein>
<dbReference type="Pfam" id="PF07963">
    <property type="entry name" value="N_methyl"/>
    <property type="match status" value="1"/>
</dbReference>
<dbReference type="RefSeq" id="WP_286305340.1">
    <property type="nucleotide sequence ID" value="NZ_AP027741.1"/>
</dbReference>
<comment type="caution">
    <text evidence="3">The sequence shown here is derived from an EMBL/GenBank/DDBJ whole genome shotgun (WGS) entry which is preliminary data.</text>
</comment>
<keyword evidence="2" id="KW-0472">Membrane</keyword>
<dbReference type="PANTHER" id="PTHR30093:SF47">
    <property type="entry name" value="TYPE IV PILUS NON-CORE MINOR PILIN PILE"/>
    <property type="match status" value="1"/>
</dbReference>
<dbReference type="EMBL" id="BAAADG010000001">
    <property type="protein sequence ID" value="GAA0214121.1"/>
    <property type="molecule type" value="Genomic_DNA"/>
</dbReference>
<dbReference type="NCBIfam" id="TIGR02532">
    <property type="entry name" value="IV_pilin_GFxxxE"/>
    <property type="match status" value="1"/>
</dbReference>
<dbReference type="PROSITE" id="PS00409">
    <property type="entry name" value="PROKAR_NTER_METHYL"/>
    <property type="match status" value="1"/>
</dbReference>
<reference evidence="4" key="1">
    <citation type="journal article" date="2019" name="Int. J. Syst. Evol. Microbiol.">
        <title>The Global Catalogue of Microorganisms (GCM) 10K type strain sequencing project: providing services to taxonomists for standard genome sequencing and annotation.</title>
        <authorList>
            <consortium name="The Broad Institute Genomics Platform"/>
            <consortium name="The Broad Institute Genome Sequencing Center for Infectious Disease"/>
            <person name="Wu L."/>
            <person name="Ma J."/>
        </authorList>
    </citation>
    <scope>NUCLEOTIDE SEQUENCE [LARGE SCALE GENOMIC DNA]</scope>
    <source>
        <strain evidence="4">JCM 6886</strain>
    </source>
</reference>
<dbReference type="Gene3D" id="3.30.700.10">
    <property type="entry name" value="Glycoprotein, Type 4 Pilin"/>
    <property type="match status" value="1"/>
</dbReference>
<keyword evidence="2" id="KW-0812">Transmembrane</keyword>
<proteinExistence type="predicted"/>
<evidence type="ECO:0000313" key="3">
    <source>
        <dbReference type="EMBL" id="GAA0214121.1"/>
    </source>
</evidence>
<dbReference type="InterPro" id="IPR000983">
    <property type="entry name" value="Bac_GSPG_pilin"/>
</dbReference>
<evidence type="ECO:0000256" key="2">
    <source>
        <dbReference type="SAM" id="Phobius"/>
    </source>
</evidence>
<dbReference type="Proteomes" id="UP001501476">
    <property type="component" value="Unassembled WGS sequence"/>
</dbReference>
<gene>
    <name evidence="3" type="primary">gspG_1</name>
    <name evidence="3" type="ORF">GCM10008964_02040</name>
</gene>
<organism evidence="3 4">
    <name type="scientific">Methylophaga marina</name>
    <dbReference type="NCBI Taxonomy" id="45495"/>
    <lineage>
        <taxon>Bacteria</taxon>
        <taxon>Pseudomonadati</taxon>
        <taxon>Pseudomonadota</taxon>
        <taxon>Gammaproteobacteria</taxon>
        <taxon>Thiotrichales</taxon>
        <taxon>Piscirickettsiaceae</taxon>
        <taxon>Methylophaga</taxon>
    </lineage>
</organism>
<sequence length="173" mass="19457">MTTKNIYSTLSVIPNTKLHKLHFDQGLTLIELMIVVAILGVLAMIAVPSYQQYKEEADRQLAIADLTEVRFYIERFYAETNRFPADITELGNLPNNGNDPWGNPYVYLNIANAGPGIKGQVRKDKKLNPINTQYDFYSKGKDGVTKKQISNKDSLDDIIIARDGLFIGVAEDF</sequence>
<feature type="transmembrane region" description="Helical" evidence="2">
    <location>
        <begin position="27"/>
        <end position="47"/>
    </location>
</feature>
<dbReference type="InterPro" id="IPR045584">
    <property type="entry name" value="Pilin-like"/>
</dbReference>
<keyword evidence="1" id="KW-0488">Methylation</keyword>
<dbReference type="PRINTS" id="PR00813">
    <property type="entry name" value="BCTERIALGSPG"/>
</dbReference>
<dbReference type="InterPro" id="IPR012902">
    <property type="entry name" value="N_methyl_site"/>
</dbReference>
<keyword evidence="2" id="KW-1133">Transmembrane helix</keyword>
<name>A0ABP3CTB2_9GAMM</name>
<keyword evidence="4" id="KW-1185">Reference proteome</keyword>
<accession>A0ABP3CTB2</accession>